<keyword evidence="2" id="KW-0614">Plasmid</keyword>
<dbReference type="EMBL" id="CP132315">
    <property type="protein sequence ID" value="WLS05121.1"/>
    <property type="molecule type" value="Genomic_DNA"/>
</dbReference>
<dbReference type="Proteomes" id="UP001225788">
    <property type="component" value="Plasmid unnamed1"/>
</dbReference>
<name>A0ABY9KDY6_9HYPH</name>
<accession>A0ABY9KDY6</accession>
<keyword evidence="1" id="KW-1133">Transmembrane helix</keyword>
<dbReference type="RefSeq" id="WP_306161595.1">
    <property type="nucleotide sequence ID" value="NZ_CP132315.1"/>
</dbReference>
<feature type="transmembrane region" description="Helical" evidence="1">
    <location>
        <begin position="38"/>
        <end position="57"/>
    </location>
</feature>
<feature type="transmembrane region" description="Helical" evidence="1">
    <location>
        <begin position="12"/>
        <end position="32"/>
    </location>
</feature>
<protein>
    <submittedName>
        <fullName evidence="2">Uncharacterized protein</fullName>
    </submittedName>
</protein>
<keyword evidence="1" id="KW-0472">Membrane</keyword>
<evidence type="ECO:0000313" key="2">
    <source>
        <dbReference type="EMBL" id="WLS05121.1"/>
    </source>
</evidence>
<gene>
    <name evidence="2" type="ORF">Q9315_23440</name>
</gene>
<keyword evidence="3" id="KW-1185">Reference proteome</keyword>
<proteinExistence type="predicted"/>
<sequence length="79" mass="8753">MNTAFSANFGRIVIVLAVLLQAIGKVMFGTWLSDIPSHLFVLISFSLTAALSLPYRAKASENRHGRRCYCSTLPRRLPS</sequence>
<evidence type="ECO:0000313" key="3">
    <source>
        <dbReference type="Proteomes" id="UP001225788"/>
    </source>
</evidence>
<reference evidence="2 3" key="1">
    <citation type="submission" date="2023-08" db="EMBL/GenBank/DDBJ databases">
        <title>Pathogen: clinical or host-associated sample.</title>
        <authorList>
            <person name="Hergert J."/>
            <person name="Casey R."/>
            <person name="Wagner J."/>
            <person name="Young E.L."/>
            <person name="Oakeson K.F."/>
        </authorList>
    </citation>
    <scope>NUCLEOTIDE SEQUENCE [LARGE SCALE GENOMIC DNA]</scope>
    <source>
        <strain evidence="2 3">UPHL-collab-2</strain>
        <plasmid evidence="2 3">unnamed1</plasmid>
    </source>
</reference>
<evidence type="ECO:0000256" key="1">
    <source>
        <dbReference type="SAM" id="Phobius"/>
    </source>
</evidence>
<keyword evidence="1" id="KW-0812">Transmembrane</keyword>
<geneLocation type="plasmid" evidence="2 3">
    <name>unnamed1</name>
</geneLocation>
<organism evidence="2 3">
    <name type="scientific">Shinella oryzae</name>
    <dbReference type="NCBI Taxonomy" id="2871820"/>
    <lineage>
        <taxon>Bacteria</taxon>
        <taxon>Pseudomonadati</taxon>
        <taxon>Pseudomonadota</taxon>
        <taxon>Alphaproteobacteria</taxon>
        <taxon>Hyphomicrobiales</taxon>
        <taxon>Rhizobiaceae</taxon>
        <taxon>Shinella</taxon>
    </lineage>
</organism>